<sequence length="317" mass="33506">MRAPDFWQIGGPLAVLLRPLGAAYALGGAVRRSLVTPWQASVPVVCVGNLTVGGTGKTPVVLDLARRLAQRQPHIVTRGYGGRLAGPVRVDPKLHSAEDVGDEPLLLARRTPVWVARDRVAGARAAIAARARLLLLDDGFQNPTLAKDLSLIVVDGEAGFGNGLVFPAGPLREPVRVGLTRADAVVVIGQDRHGIAASSPLPVLQARLVPKMPLSFAPGAPIVAFAGIGRPEKFFATLRGLGADPVAARAFPDHHRFRGDELLRLEGLAAGLGARLVTTAKDAVRLPPSWRARVAVLRVAIEWDDTGALDRVLARIG</sequence>
<dbReference type="EC" id="2.7.1.130" evidence="3 13"/>
<comment type="function">
    <text evidence="1 13">Transfers the gamma-phosphate of ATP to the 4'-position of a tetraacyldisaccharide 1-phosphate intermediate (termed DS-1-P) to form tetraacyldisaccharide 1,4'-bis-phosphate (lipid IVA).</text>
</comment>
<dbReference type="InterPro" id="IPR027417">
    <property type="entry name" value="P-loop_NTPase"/>
</dbReference>
<evidence type="ECO:0000256" key="2">
    <source>
        <dbReference type="ARBA" id="ARBA00004870"/>
    </source>
</evidence>
<evidence type="ECO:0000256" key="9">
    <source>
        <dbReference type="ARBA" id="ARBA00022777"/>
    </source>
</evidence>
<comment type="caution">
    <text evidence="14">The sequence shown here is derived from an EMBL/GenBank/DDBJ whole genome shotgun (WGS) entry which is preliminary data.</text>
</comment>
<dbReference type="HAMAP" id="MF_00409">
    <property type="entry name" value="LpxK"/>
    <property type="match status" value="1"/>
</dbReference>
<evidence type="ECO:0000313" key="14">
    <source>
        <dbReference type="EMBL" id="ROP91136.1"/>
    </source>
</evidence>
<comment type="similarity">
    <text evidence="13">Belongs to the LpxK family.</text>
</comment>
<evidence type="ECO:0000256" key="5">
    <source>
        <dbReference type="ARBA" id="ARBA00022516"/>
    </source>
</evidence>
<keyword evidence="8 13" id="KW-0547">Nucleotide-binding</keyword>
<evidence type="ECO:0000313" key="15">
    <source>
        <dbReference type="Proteomes" id="UP000278222"/>
    </source>
</evidence>
<dbReference type="Proteomes" id="UP000278222">
    <property type="component" value="Unassembled WGS sequence"/>
</dbReference>
<dbReference type="SUPFAM" id="SSF52540">
    <property type="entry name" value="P-loop containing nucleoside triphosphate hydrolases"/>
    <property type="match status" value="1"/>
</dbReference>
<dbReference type="GO" id="GO:0009245">
    <property type="term" value="P:lipid A biosynthetic process"/>
    <property type="evidence" value="ECO:0007669"/>
    <property type="project" value="UniProtKB-UniRule"/>
</dbReference>
<comment type="pathway">
    <text evidence="2 13">Glycolipid biosynthesis; lipid IV(A) biosynthesis; lipid IV(A) from (3R)-3-hydroxytetradecanoyl-[acyl-carrier-protein] and UDP-N-acetyl-alpha-D-glucosamine: step 6/6.</text>
</comment>
<accession>A0A3N1LL33</accession>
<dbReference type="GO" id="GO:0005886">
    <property type="term" value="C:plasma membrane"/>
    <property type="evidence" value="ECO:0007669"/>
    <property type="project" value="TreeGrafter"/>
</dbReference>
<gene>
    <name evidence="13" type="primary">lpxK</name>
    <name evidence="14" type="ORF">EDC65_2999</name>
</gene>
<dbReference type="AlphaFoldDB" id="A0A3N1LL33"/>
<dbReference type="GO" id="GO:0005524">
    <property type="term" value="F:ATP binding"/>
    <property type="evidence" value="ECO:0007669"/>
    <property type="project" value="UniProtKB-UniRule"/>
</dbReference>
<dbReference type="Pfam" id="PF02606">
    <property type="entry name" value="LpxK"/>
    <property type="match status" value="1"/>
</dbReference>
<feature type="binding site" evidence="13">
    <location>
        <begin position="51"/>
        <end position="58"/>
    </location>
    <ligand>
        <name>ATP</name>
        <dbReference type="ChEBI" id="CHEBI:30616"/>
    </ligand>
</feature>
<evidence type="ECO:0000256" key="10">
    <source>
        <dbReference type="ARBA" id="ARBA00022840"/>
    </source>
</evidence>
<dbReference type="GO" id="GO:0009029">
    <property type="term" value="F:lipid-A 4'-kinase activity"/>
    <property type="evidence" value="ECO:0007669"/>
    <property type="project" value="UniProtKB-UniRule"/>
</dbReference>
<evidence type="ECO:0000256" key="7">
    <source>
        <dbReference type="ARBA" id="ARBA00022679"/>
    </source>
</evidence>
<reference evidence="14 15" key="1">
    <citation type="submission" date="2018-11" db="EMBL/GenBank/DDBJ databases">
        <title>Genomic Encyclopedia of Type Strains, Phase IV (KMG-IV): sequencing the most valuable type-strain genomes for metagenomic binning, comparative biology and taxonomic classification.</title>
        <authorList>
            <person name="Goeker M."/>
        </authorList>
    </citation>
    <scope>NUCLEOTIDE SEQUENCE [LARGE SCALE GENOMIC DNA]</scope>
    <source>
        <strain evidence="14 15">DSM 5900</strain>
    </source>
</reference>
<dbReference type="OrthoDB" id="9766423at2"/>
<keyword evidence="9 13" id="KW-0418">Kinase</keyword>
<dbReference type="UniPathway" id="UPA00359">
    <property type="reaction ID" value="UER00482"/>
</dbReference>
<dbReference type="RefSeq" id="WP_123690781.1">
    <property type="nucleotide sequence ID" value="NZ_AP019700.1"/>
</dbReference>
<dbReference type="EMBL" id="RJKX01000014">
    <property type="protein sequence ID" value="ROP91136.1"/>
    <property type="molecule type" value="Genomic_DNA"/>
</dbReference>
<protein>
    <recommendedName>
        <fullName evidence="4 13">Tetraacyldisaccharide 4'-kinase</fullName>
        <ecNumber evidence="3 13">2.7.1.130</ecNumber>
    </recommendedName>
    <alternativeName>
        <fullName evidence="12 13">Lipid A 4'-kinase</fullName>
    </alternativeName>
</protein>
<dbReference type="GO" id="GO:0009244">
    <property type="term" value="P:lipopolysaccharide core region biosynthetic process"/>
    <property type="evidence" value="ECO:0007669"/>
    <property type="project" value="TreeGrafter"/>
</dbReference>
<keyword evidence="10 13" id="KW-0067">ATP-binding</keyword>
<evidence type="ECO:0000256" key="3">
    <source>
        <dbReference type="ARBA" id="ARBA00012071"/>
    </source>
</evidence>
<keyword evidence="11 13" id="KW-0443">Lipid metabolism</keyword>
<keyword evidence="7 13" id="KW-0808">Transferase</keyword>
<keyword evidence="15" id="KW-1185">Reference proteome</keyword>
<dbReference type="NCBIfam" id="TIGR00682">
    <property type="entry name" value="lpxK"/>
    <property type="match status" value="1"/>
</dbReference>
<evidence type="ECO:0000256" key="13">
    <source>
        <dbReference type="HAMAP-Rule" id="MF_00409"/>
    </source>
</evidence>
<keyword evidence="6 13" id="KW-0441">Lipid A biosynthesis</keyword>
<evidence type="ECO:0000256" key="12">
    <source>
        <dbReference type="ARBA" id="ARBA00029757"/>
    </source>
</evidence>
<dbReference type="PANTHER" id="PTHR42724">
    <property type="entry name" value="TETRAACYLDISACCHARIDE 4'-KINASE"/>
    <property type="match status" value="1"/>
</dbReference>
<evidence type="ECO:0000256" key="11">
    <source>
        <dbReference type="ARBA" id="ARBA00023098"/>
    </source>
</evidence>
<evidence type="ECO:0000256" key="6">
    <source>
        <dbReference type="ARBA" id="ARBA00022556"/>
    </source>
</evidence>
<organism evidence="14 15">
    <name type="scientific">Stella humosa</name>
    <dbReference type="NCBI Taxonomy" id="94"/>
    <lineage>
        <taxon>Bacteria</taxon>
        <taxon>Pseudomonadati</taxon>
        <taxon>Pseudomonadota</taxon>
        <taxon>Alphaproteobacteria</taxon>
        <taxon>Rhodospirillales</taxon>
        <taxon>Stellaceae</taxon>
        <taxon>Stella</taxon>
    </lineage>
</organism>
<evidence type="ECO:0000256" key="1">
    <source>
        <dbReference type="ARBA" id="ARBA00002274"/>
    </source>
</evidence>
<evidence type="ECO:0000256" key="8">
    <source>
        <dbReference type="ARBA" id="ARBA00022741"/>
    </source>
</evidence>
<keyword evidence="5 13" id="KW-0444">Lipid biosynthesis</keyword>
<dbReference type="InterPro" id="IPR003758">
    <property type="entry name" value="LpxK"/>
</dbReference>
<name>A0A3N1LL33_9PROT</name>
<evidence type="ECO:0000256" key="4">
    <source>
        <dbReference type="ARBA" id="ARBA00016436"/>
    </source>
</evidence>
<proteinExistence type="inferred from homology"/>
<comment type="catalytic activity">
    <reaction evidence="13">
        <text>a lipid A disaccharide + ATP = a lipid IVA + ADP + H(+)</text>
        <dbReference type="Rhea" id="RHEA:67840"/>
        <dbReference type="ChEBI" id="CHEBI:15378"/>
        <dbReference type="ChEBI" id="CHEBI:30616"/>
        <dbReference type="ChEBI" id="CHEBI:176343"/>
        <dbReference type="ChEBI" id="CHEBI:176425"/>
        <dbReference type="ChEBI" id="CHEBI:456216"/>
        <dbReference type="EC" id="2.7.1.130"/>
    </reaction>
</comment>
<dbReference type="PANTHER" id="PTHR42724:SF1">
    <property type="entry name" value="TETRAACYLDISACCHARIDE 4'-KINASE, MITOCHONDRIAL-RELATED"/>
    <property type="match status" value="1"/>
</dbReference>